<dbReference type="Pfam" id="PF18014">
    <property type="entry name" value="Acetyltransf_18"/>
    <property type="match status" value="1"/>
</dbReference>
<proteinExistence type="predicted"/>
<dbReference type="RefSeq" id="WP_109518610.1">
    <property type="nucleotide sequence ID" value="NZ_PDOA01000018.1"/>
</dbReference>
<protein>
    <submittedName>
        <fullName evidence="2">GNAT family N-acetyltransferase</fullName>
    </submittedName>
</protein>
<evidence type="ECO:0000259" key="1">
    <source>
        <dbReference type="PROSITE" id="PS51186"/>
    </source>
</evidence>
<reference evidence="3" key="1">
    <citation type="submission" date="2017-10" db="EMBL/GenBank/DDBJ databases">
        <authorList>
            <person name="Toshchakov S.V."/>
            <person name="Goeva M.A."/>
        </authorList>
    </citation>
    <scope>NUCLEOTIDE SEQUENCE [LARGE SCALE GENOMIC DNA]</scope>
    <source>
        <strain evidence="3">JR1/69-1-13</strain>
    </source>
</reference>
<sequence length="280" mass="28819">MSPVIRPAGAAEMPLLVEWAAAEGWNPGLADAATFHAADAGGFLLAEVAGLPVACLSAVRQGEEHGFIGFYIVRPDWRGKGLGLALWRAGMARLEGRVVGLDGVVAQQANYARSGFALAWRNVRFGAAAPRAVGGVEGEVVPAASVPFAALAALDARVFPAPREALLRAWLTAPGHRALAVRDGAGAVRGFGVLRPCREGAKIGPLTATGAPFARALFNALAEGAPGPVFLDLPEPNAAALALAGEAGMAPVFETARMYRGPAPALPLDEIFGLMSFELG</sequence>
<dbReference type="EMBL" id="PDOA01000018">
    <property type="protein sequence ID" value="PWC27126.1"/>
    <property type="molecule type" value="Genomic_DNA"/>
</dbReference>
<dbReference type="InterPro" id="IPR041496">
    <property type="entry name" value="YitH/HolE_GNAT"/>
</dbReference>
<dbReference type="GO" id="GO:0016747">
    <property type="term" value="F:acyltransferase activity, transferring groups other than amino-acyl groups"/>
    <property type="evidence" value="ECO:0007669"/>
    <property type="project" value="InterPro"/>
</dbReference>
<keyword evidence="3" id="KW-1185">Reference proteome</keyword>
<dbReference type="PROSITE" id="PS51186">
    <property type="entry name" value="GNAT"/>
    <property type="match status" value="1"/>
</dbReference>
<accession>A0A2U1UZN8</accession>
<dbReference type="Proteomes" id="UP000245048">
    <property type="component" value="Unassembled WGS sequence"/>
</dbReference>
<dbReference type="InterPro" id="IPR052729">
    <property type="entry name" value="Acyl/Acetyltrans_Enzymes"/>
</dbReference>
<dbReference type="SUPFAM" id="SSF55729">
    <property type="entry name" value="Acyl-CoA N-acyltransferases (Nat)"/>
    <property type="match status" value="1"/>
</dbReference>
<dbReference type="PANTHER" id="PTHR47237">
    <property type="entry name" value="SLL0310 PROTEIN"/>
    <property type="match status" value="1"/>
</dbReference>
<dbReference type="PANTHER" id="PTHR47237:SF1">
    <property type="entry name" value="SLL0310 PROTEIN"/>
    <property type="match status" value="1"/>
</dbReference>
<dbReference type="AlphaFoldDB" id="A0A2U1UZN8"/>
<dbReference type="CDD" id="cd04301">
    <property type="entry name" value="NAT_SF"/>
    <property type="match status" value="1"/>
</dbReference>
<dbReference type="Gene3D" id="3.40.630.90">
    <property type="match status" value="1"/>
</dbReference>
<comment type="caution">
    <text evidence="2">The sequence shown here is derived from an EMBL/GenBank/DDBJ whole genome shotgun (WGS) entry which is preliminary data.</text>
</comment>
<gene>
    <name evidence="2" type="ORF">CR165_19400</name>
</gene>
<dbReference type="InterPro" id="IPR000182">
    <property type="entry name" value="GNAT_dom"/>
</dbReference>
<dbReference type="Pfam" id="PF00583">
    <property type="entry name" value="Acetyltransf_1"/>
    <property type="match status" value="1"/>
</dbReference>
<evidence type="ECO:0000313" key="3">
    <source>
        <dbReference type="Proteomes" id="UP000245048"/>
    </source>
</evidence>
<organism evidence="2 3">
    <name type="scientific">Teichococcus aestuarii</name>
    <dbReference type="NCBI Taxonomy" id="568898"/>
    <lineage>
        <taxon>Bacteria</taxon>
        <taxon>Pseudomonadati</taxon>
        <taxon>Pseudomonadota</taxon>
        <taxon>Alphaproteobacteria</taxon>
        <taxon>Acetobacterales</taxon>
        <taxon>Roseomonadaceae</taxon>
        <taxon>Roseomonas</taxon>
    </lineage>
</organism>
<evidence type="ECO:0000313" key="2">
    <source>
        <dbReference type="EMBL" id="PWC27126.1"/>
    </source>
</evidence>
<name>A0A2U1UZN8_9PROT</name>
<dbReference type="Gene3D" id="3.40.630.30">
    <property type="match status" value="1"/>
</dbReference>
<dbReference type="InterPro" id="IPR016181">
    <property type="entry name" value="Acyl_CoA_acyltransferase"/>
</dbReference>
<feature type="domain" description="N-acetyltransferase" evidence="1">
    <location>
        <begin position="3"/>
        <end position="147"/>
    </location>
</feature>
<keyword evidence="2" id="KW-0808">Transferase</keyword>
<dbReference type="OrthoDB" id="20916at2"/>